<evidence type="ECO:0000313" key="3">
    <source>
        <dbReference type="Proteomes" id="UP001141327"/>
    </source>
</evidence>
<evidence type="ECO:0000313" key="2">
    <source>
        <dbReference type="EMBL" id="KAJ4458546.1"/>
    </source>
</evidence>
<feature type="compositionally biased region" description="Polar residues" evidence="1">
    <location>
        <begin position="19"/>
        <end position="29"/>
    </location>
</feature>
<dbReference type="EMBL" id="JAPMOS010000028">
    <property type="protein sequence ID" value="KAJ4458546.1"/>
    <property type="molecule type" value="Genomic_DNA"/>
</dbReference>
<accession>A0ABQ8UH22</accession>
<keyword evidence="3" id="KW-1185">Reference proteome</keyword>
<feature type="region of interest" description="Disordered" evidence="1">
    <location>
        <begin position="128"/>
        <end position="280"/>
    </location>
</feature>
<reference evidence="2" key="1">
    <citation type="journal article" date="2022" name="bioRxiv">
        <title>Genomics of Preaxostyla Flagellates Illuminates Evolutionary Transitions and the Path Towards Mitochondrial Loss.</title>
        <authorList>
            <person name="Novak L.V.F."/>
            <person name="Treitli S.C."/>
            <person name="Pyrih J."/>
            <person name="Halakuc P."/>
            <person name="Pipaliya S.V."/>
            <person name="Vacek V."/>
            <person name="Brzon O."/>
            <person name="Soukal P."/>
            <person name="Eme L."/>
            <person name="Dacks J.B."/>
            <person name="Karnkowska A."/>
            <person name="Elias M."/>
            <person name="Hampl V."/>
        </authorList>
    </citation>
    <scope>NUCLEOTIDE SEQUENCE</scope>
    <source>
        <strain evidence="2">RCP-MX</strain>
    </source>
</reference>
<feature type="compositionally biased region" description="Polar residues" evidence="1">
    <location>
        <begin position="211"/>
        <end position="224"/>
    </location>
</feature>
<feature type="region of interest" description="Disordered" evidence="1">
    <location>
        <begin position="84"/>
        <end position="116"/>
    </location>
</feature>
<sequence>MSSLGERRLAKIITPPTSPHGTTGATKSEISPADLVQSFQDNIKYRRLESLIYCMQTEMKRAEKELCLLRTDVDVLMNDQKRRLPPLLDHGEGHHHHHHHQHRSPDTGQQQPERGPVPLIQHRHTVSTGATQLIRHSTEPPHRPRSLRHLSSEPVFSRVEDTRAVSPDVSPSDGSRHFGGHPEQPSFTLSSPDGSHPDGYTLLKRLLAVSSRPTSPTATESVVSASPAPTGRSSSCASRPTTPGTAPHSPILSVVSDDDHEEGDEIISQTTDAIDPTGTFQVPVDPTDTIRGDPAQNAHGRGVAAHRTVHLVGVPPRGCGALKGSISSIVFVLRLFGRFLFDIVLRSRILAGFSAPDRSCVFAGRCNFVLVVLLSFDGFRCCALPPSPFLPTVSFPTILFVLVPGQHVSHRPGS</sequence>
<organism evidence="2 3">
    <name type="scientific">Paratrimastix pyriformis</name>
    <dbReference type="NCBI Taxonomy" id="342808"/>
    <lineage>
        <taxon>Eukaryota</taxon>
        <taxon>Metamonada</taxon>
        <taxon>Preaxostyla</taxon>
        <taxon>Paratrimastigidae</taxon>
        <taxon>Paratrimastix</taxon>
    </lineage>
</organism>
<evidence type="ECO:0000256" key="1">
    <source>
        <dbReference type="SAM" id="MobiDB-lite"/>
    </source>
</evidence>
<feature type="compositionally biased region" description="Polar residues" evidence="1">
    <location>
        <begin position="231"/>
        <end position="244"/>
    </location>
</feature>
<name>A0ABQ8UH22_9EUKA</name>
<feature type="compositionally biased region" description="Acidic residues" evidence="1">
    <location>
        <begin position="256"/>
        <end position="265"/>
    </location>
</feature>
<comment type="caution">
    <text evidence="2">The sequence shown here is derived from an EMBL/GenBank/DDBJ whole genome shotgun (WGS) entry which is preliminary data.</text>
</comment>
<protein>
    <submittedName>
        <fullName evidence="2">Uncharacterized protein</fullName>
    </submittedName>
</protein>
<dbReference type="Proteomes" id="UP001141327">
    <property type="component" value="Unassembled WGS sequence"/>
</dbReference>
<feature type="region of interest" description="Disordered" evidence="1">
    <location>
        <begin position="1"/>
        <end position="29"/>
    </location>
</feature>
<feature type="compositionally biased region" description="Basic residues" evidence="1">
    <location>
        <begin position="93"/>
        <end position="102"/>
    </location>
</feature>
<gene>
    <name evidence="2" type="ORF">PAPYR_5746</name>
</gene>
<proteinExistence type="predicted"/>